<dbReference type="Proteomes" id="UP000626092">
    <property type="component" value="Unassembled WGS sequence"/>
</dbReference>
<evidence type="ECO:0000256" key="1">
    <source>
        <dbReference type="ARBA" id="ARBA00004496"/>
    </source>
</evidence>
<dbReference type="EMBL" id="WJXA01000006">
    <property type="protein sequence ID" value="KAF7141192.1"/>
    <property type="molecule type" value="Genomic_DNA"/>
</dbReference>
<evidence type="ECO:0000256" key="6">
    <source>
        <dbReference type="ARBA" id="ARBA00024199"/>
    </source>
</evidence>
<evidence type="ECO:0000256" key="4">
    <source>
        <dbReference type="ARBA" id="ARBA00022864"/>
    </source>
</evidence>
<feature type="compositionally biased region" description="Polar residues" evidence="7">
    <location>
        <begin position="25"/>
        <end position="35"/>
    </location>
</feature>
<evidence type="ECO:0000313" key="8">
    <source>
        <dbReference type="EMBL" id="KAF7141192.1"/>
    </source>
</evidence>
<evidence type="ECO:0000256" key="2">
    <source>
        <dbReference type="ARBA" id="ARBA00022490"/>
    </source>
</evidence>
<dbReference type="AlphaFoldDB" id="A0A834LIS6"/>
<keyword evidence="2" id="KW-0963">Cytoplasm</keyword>
<dbReference type="PANTHER" id="PTHR33347:SF34">
    <property type="entry name" value="PROTEIN SOB FIVE-LIKE 6"/>
    <property type="match status" value="1"/>
</dbReference>
<comment type="caution">
    <text evidence="8">The sequence shown here is derived from an EMBL/GenBank/DDBJ whole genome shotgun (WGS) entry which is preliminary data.</text>
</comment>
<accession>A0A834LIS6</accession>
<keyword evidence="4" id="KW-0932">Cytokinin signaling pathway</keyword>
<dbReference type="InterPro" id="IPR044670">
    <property type="entry name" value="SOFL"/>
</dbReference>
<evidence type="ECO:0000256" key="5">
    <source>
        <dbReference type="ARBA" id="ARBA00023242"/>
    </source>
</evidence>
<dbReference type="OrthoDB" id="759087at2759"/>
<reference evidence="8" key="1">
    <citation type="submission" date="2019-11" db="EMBL/GenBank/DDBJ databases">
        <authorList>
            <person name="Liu Y."/>
            <person name="Hou J."/>
            <person name="Li T.-Q."/>
            <person name="Guan C.-H."/>
            <person name="Wu X."/>
            <person name="Wu H.-Z."/>
            <person name="Ling F."/>
            <person name="Zhang R."/>
            <person name="Shi X.-G."/>
            <person name="Ren J.-P."/>
            <person name="Chen E.-F."/>
            <person name="Sun J.-M."/>
        </authorList>
    </citation>
    <scope>NUCLEOTIDE SEQUENCE</scope>
    <source>
        <strain evidence="8">Adult_tree_wgs_1</strain>
        <tissue evidence="8">Leaves</tissue>
    </source>
</reference>
<gene>
    <name evidence="8" type="ORF">RHSIM_Rhsim06G0063100</name>
</gene>
<evidence type="ECO:0000256" key="7">
    <source>
        <dbReference type="SAM" id="MobiDB-lite"/>
    </source>
</evidence>
<protein>
    <submittedName>
        <fullName evidence="8">Uncharacterized protein</fullName>
    </submittedName>
</protein>
<comment type="subcellular location">
    <subcellularLocation>
        <location evidence="1">Cytoplasm</location>
    </subcellularLocation>
</comment>
<keyword evidence="9" id="KW-1185">Reference proteome</keyword>
<dbReference type="GO" id="GO:0009691">
    <property type="term" value="P:cytokinin biosynthetic process"/>
    <property type="evidence" value="ECO:0007669"/>
    <property type="project" value="UniProtKB-KW"/>
</dbReference>
<sequence length="173" mass="19012">MNNFSTSEYSSGCESGWTMYLDQSSNSADQFQKASTGFKAANEEEYDEDEDLSMVSDASSGPRHFQEDEDSFDGNGYICSVSGQANKKEKKKKKNVKEQRNKKQYSNLDDTASSPKHVALPPNGASMEHNMGFSATHFKGKSALHKHIGFFHSSVPGKPASGAPGDLQGRKWE</sequence>
<organism evidence="8 9">
    <name type="scientific">Rhododendron simsii</name>
    <name type="common">Sims's rhododendron</name>
    <dbReference type="NCBI Taxonomy" id="118357"/>
    <lineage>
        <taxon>Eukaryota</taxon>
        <taxon>Viridiplantae</taxon>
        <taxon>Streptophyta</taxon>
        <taxon>Embryophyta</taxon>
        <taxon>Tracheophyta</taxon>
        <taxon>Spermatophyta</taxon>
        <taxon>Magnoliopsida</taxon>
        <taxon>eudicotyledons</taxon>
        <taxon>Gunneridae</taxon>
        <taxon>Pentapetalae</taxon>
        <taxon>asterids</taxon>
        <taxon>Ericales</taxon>
        <taxon>Ericaceae</taxon>
        <taxon>Ericoideae</taxon>
        <taxon>Rhodoreae</taxon>
        <taxon>Rhododendron</taxon>
    </lineage>
</organism>
<keyword evidence="5" id="KW-0539">Nucleus</keyword>
<feature type="compositionally biased region" description="Polar residues" evidence="7">
    <location>
        <begin position="105"/>
        <end position="114"/>
    </location>
</feature>
<proteinExistence type="inferred from homology"/>
<dbReference type="PANTHER" id="PTHR33347">
    <property type="entry name" value="OSJNBA0091C07.3 PROTEIN"/>
    <property type="match status" value="1"/>
</dbReference>
<dbReference type="GO" id="GO:0005737">
    <property type="term" value="C:cytoplasm"/>
    <property type="evidence" value="ECO:0007669"/>
    <property type="project" value="UniProtKB-SubCell"/>
</dbReference>
<dbReference type="GO" id="GO:0009736">
    <property type="term" value="P:cytokinin-activated signaling pathway"/>
    <property type="evidence" value="ECO:0007669"/>
    <property type="project" value="UniProtKB-KW"/>
</dbReference>
<comment type="similarity">
    <text evidence="6">Belongs to the SOFL plant protein family.</text>
</comment>
<keyword evidence="3" id="KW-0203">Cytokinin biosynthesis</keyword>
<evidence type="ECO:0000256" key="3">
    <source>
        <dbReference type="ARBA" id="ARBA00022712"/>
    </source>
</evidence>
<evidence type="ECO:0000313" key="9">
    <source>
        <dbReference type="Proteomes" id="UP000626092"/>
    </source>
</evidence>
<name>A0A834LIS6_RHOSS</name>
<feature type="region of interest" description="Disordered" evidence="7">
    <location>
        <begin position="25"/>
        <end position="131"/>
    </location>
</feature>
<feature type="compositionally biased region" description="Acidic residues" evidence="7">
    <location>
        <begin position="43"/>
        <end position="52"/>
    </location>
</feature>
<feature type="region of interest" description="Disordered" evidence="7">
    <location>
        <begin position="152"/>
        <end position="173"/>
    </location>
</feature>